<dbReference type="Pfam" id="PF00520">
    <property type="entry name" value="Ion_trans"/>
    <property type="match status" value="1"/>
</dbReference>
<dbReference type="InterPro" id="IPR027359">
    <property type="entry name" value="Volt_channel_dom_sf"/>
</dbReference>
<keyword evidence="9" id="KW-1185">Reference proteome</keyword>
<comment type="subcellular location">
    <subcellularLocation>
        <location evidence="1">Membrane</location>
        <topology evidence="1">Multi-pass membrane protein</topology>
    </subcellularLocation>
</comment>
<keyword evidence="4 6" id="KW-0472">Membrane</keyword>
<dbReference type="Ensembl" id="ENSLOCT00000017575.1">
    <property type="protein sequence ID" value="ENSLOCP00000017543.1"/>
    <property type="gene ID" value="ENSLOCG00000014249.1"/>
</dbReference>
<dbReference type="HOGENOM" id="CLU_038828_0_0_1"/>
<reference evidence="8" key="2">
    <citation type="submission" date="2025-08" db="UniProtKB">
        <authorList>
            <consortium name="Ensembl"/>
        </authorList>
    </citation>
    <scope>IDENTIFICATION</scope>
</reference>
<feature type="transmembrane region" description="Helical" evidence="6">
    <location>
        <begin position="154"/>
        <end position="176"/>
    </location>
</feature>
<feature type="compositionally biased region" description="Basic and acidic residues" evidence="5">
    <location>
        <begin position="13"/>
        <end position="23"/>
    </location>
</feature>
<name>W5NA84_LEPOC</name>
<feature type="transmembrane region" description="Helical" evidence="6">
    <location>
        <begin position="330"/>
        <end position="356"/>
    </location>
</feature>
<evidence type="ECO:0000256" key="1">
    <source>
        <dbReference type="ARBA" id="ARBA00004141"/>
    </source>
</evidence>
<reference evidence="8" key="3">
    <citation type="submission" date="2025-09" db="UniProtKB">
        <authorList>
            <consortium name="Ensembl"/>
        </authorList>
    </citation>
    <scope>IDENTIFICATION</scope>
</reference>
<dbReference type="InParanoid" id="W5NA84"/>
<dbReference type="SUPFAM" id="SSF81324">
    <property type="entry name" value="Voltage-gated potassium channels"/>
    <property type="match status" value="1"/>
</dbReference>
<evidence type="ECO:0000256" key="2">
    <source>
        <dbReference type="ARBA" id="ARBA00022692"/>
    </source>
</evidence>
<dbReference type="STRING" id="7918.ENSLOCP00000017543"/>
<dbReference type="GO" id="GO:0009566">
    <property type="term" value="P:fertilization"/>
    <property type="evidence" value="ECO:0000318"/>
    <property type="project" value="GO_Central"/>
</dbReference>
<dbReference type="GO" id="GO:0036128">
    <property type="term" value="C:CatSper complex"/>
    <property type="evidence" value="ECO:0000318"/>
    <property type="project" value="GO_Central"/>
</dbReference>
<proteinExistence type="predicted"/>
<organism evidence="8 9">
    <name type="scientific">Lepisosteus oculatus</name>
    <name type="common">Spotted gar</name>
    <dbReference type="NCBI Taxonomy" id="7918"/>
    <lineage>
        <taxon>Eukaryota</taxon>
        <taxon>Metazoa</taxon>
        <taxon>Chordata</taxon>
        <taxon>Craniata</taxon>
        <taxon>Vertebrata</taxon>
        <taxon>Euteleostomi</taxon>
        <taxon>Actinopterygii</taxon>
        <taxon>Neopterygii</taxon>
        <taxon>Holostei</taxon>
        <taxon>Semionotiformes</taxon>
        <taxon>Lepisosteidae</taxon>
        <taxon>Lepisosteus</taxon>
    </lineage>
</organism>
<evidence type="ECO:0000313" key="8">
    <source>
        <dbReference type="Ensembl" id="ENSLOCP00000017543.1"/>
    </source>
</evidence>
<dbReference type="OMA" id="QVVWPRD"/>
<dbReference type="PANTHER" id="PTHR46923">
    <property type="entry name" value="CATION CHANNEL SPERM-ASSOCIATED PROTEIN 2"/>
    <property type="match status" value="1"/>
</dbReference>
<dbReference type="PANTHER" id="PTHR46923:SF1">
    <property type="entry name" value="CATION CHANNEL SPERM-ASSOCIATED PROTEIN 2"/>
    <property type="match status" value="1"/>
</dbReference>
<dbReference type="eggNOG" id="KOG2301">
    <property type="taxonomic scope" value="Eukaryota"/>
</dbReference>
<dbReference type="InterPro" id="IPR005821">
    <property type="entry name" value="Ion_trans_dom"/>
</dbReference>
<dbReference type="Gene3D" id="1.10.287.70">
    <property type="match status" value="1"/>
</dbReference>
<sequence length="550" mass="64390">MGTQEPALVHSLPEQKSRPAQEKVLPRAEIVRAKLIQSFYLLDHLQGEVRGTPKYSTKDVQDNTVFNMLMVKESHQLVRFEVSPLRNDIITEEHRRRSRLKNRCARYPPLNMWAHWVLESDMFSNAVLFLIILNTIVLGIQAEVFDNMDPKMEILKLILDMLDWSILTIFLLEILLKWIDDFFRFWKSTWNIFDFVVTTLSILPELIKAHQGDDSSDLGFVKLIRIFRILRSLKMVSKFRQVRLIVLAISKAFKAMTFIFLLLLVFAYIFAVAGVIFFQSYTRSDRPDLVYNQNFKDIPSTFITLFILFTMDHWYALLQDTRKVEELDQATSGLYIILWLLIGSFIFRNIFVGIMVNNFQVIRNDLSREVQQIEIQQKADLFKAQIINRRMSQSRGTDGYNIRLMFFPHWSDSIAKELPVEGSKEQLNSGLIYKEGRVTEQNMVAEKVHKQSNIHSDMFCTCGAATGAVHAAVCSHVFTTEFLRHLADWETYVEENIAVMREQEEDEKVTWPRALLFRYFELLEQLQHNLDERKRLQNVAVQALLNFHDS</sequence>
<protein>
    <recommendedName>
        <fullName evidence="7">Ion transport domain-containing protein</fullName>
    </recommendedName>
</protein>
<feature type="transmembrane region" description="Helical" evidence="6">
    <location>
        <begin position="258"/>
        <end position="278"/>
    </location>
</feature>
<dbReference type="FunFam" id="1.10.287.70:FF:000115">
    <property type="entry name" value="Cation channel sperm-associated protein 2"/>
    <property type="match status" value="1"/>
</dbReference>
<keyword evidence="3 6" id="KW-1133">Transmembrane helix</keyword>
<evidence type="ECO:0000313" key="9">
    <source>
        <dbReference type="Proteomes" id="UP000018468"/>
    </source>
</evidence>
<dbReference type="GO" id="GO:0005227">
    <property type="term" value="F:calcium-activated cation channel activity"/>
    <property type="evidence" value="ECO:0007669"/>
    <property type="project" value="InterPro"/>
</dbReference>
<dbReference type="GO" id="GO:0048240">
    <property type="term" value="P:sperm capacitation"/>
    <property type="evidence" value="ECO:0000318"/>
    <property type="project" value="GO_Central"/>
</dbReference>
<keyword evidence="2 6" id="KW-0812">Transmembrane</keyword>
<feature type="transmembrane region" description="Helical" evidence="6">
    <location>
        <begin position="122"/>
        <end position="142"/>
    </location>
</feature>
<dbReference type="Bgee" id="ENSLOCG00000014249">
    <property type="expression patterns" value="Expressed in testis and 13 other cell types or tissues"/>
</dbReference>
<dbReference type="EMBL" id="AHAT01005093">
    <property type="status" value="NOT_ANNOTATED_CDS"/>
    <property type="molecule type" value="Genomic_DNA"/>
</dbReference>
<dbReference type="Gene3D" id="1.20.120.350">
    <property type="entry name" value="Voltage-gated potassium channels. Chain C"/>
    <property type="match status" value="1"/>
</dbReference>
<accession>W5NA84</accession>
<evidence type="ECO:0000256" key="4">
    <source>
        <dbReference type="ARBA" id="ARBA00023136"/>
    </source>
</evidence>
<dbReference type="GO" id="GO:0030317">
    <property type="term" value="P:flagellated sperm motility"/>
    <property type="evidence" value="ECO:0000318"/>
    <property type="project" value="GO_Central"/>
</dbReference>
<reference evidence="9" key="1">
    <citation type="submission" date="2011-12" db="EMBL/GenBank/DDBJ databases">
        <title>The Draft Genome of Lepisosteus oculatus.</title>
        <authorList>
            <consortium name="The Broad Institute Genome Assembly &amp; Analysis Group"/>
            <consortium name="Computational R&amp;D Group"/>
            <consortium name="and Sequencing Platform"/>
            <person name="Di Palma F."/>
            <person name="Alfoldi J."/>
            <person name="Johnson J."/>
            <person name="Berlin A."/>
            <person name="Gnerre S."/>
            <person name="Jaffe D."/>
            <person name="MacCallum I."/>
            <person name="Young S."/>
            <person name="Walker B.J."/>
            <person name="Lander E.S."/>
            <person name="Lindblad-Toh K."/>
        </authorList>
    </citation>
    <scope>NUCLEOTIDE SEQUENCE [LARGE SCALE GENOMIC DNA]</scope>
</reference>
<dbReference type="GeneTree" id="ENSGT00910000144338"/>
<feature type="domain" description="Ion transport" evidence="7">
    <location>
        <begin position="122"/>
        <end position="364"/>
    </location>
</feature>
<evidence type="ECO:0000256" key="6">
    <source>
        <dbReference type="SAM" id="Phobius"/>
    </source>
</evidence>
<dbReference type="Proteomes" id="UP000018468">
    <property type="component" value="Linkage group LG3"/>
</dbReference>
<evidence type="ECO:0000256" key="3">
    <source>
        <dbReference type="ARBA" id="ARBA00022989"/>
    </source>
</evidence>
<evidence type="ECO:0000259" key="7">
    <source>
        <dbReference type="Pfam" id="PF00520"/>
    </source>
</evidence>
<evidence type="ECO:0000256" key="5">
    <source>
        <dbReference type="SAM" id="MobiDB-lite"/>
    </source>
</evidence>
<dbReference type="InterPro" id="IPR028747">
    <property type="entry name" value="CatSper2"/>
</dbReference>
<dbReference type="AlphaFoldDB" id="W5NA84"/>
<feature type="transmembrane region" description="Helical" evidence="6">
    <location>
        <begin position="298"/>
        <end position="318"/>
    </location>
</feature>
<feature type="region of interest" description="Disordered" evidence="5">
    <location>
        <begin position="1"/>
        <end position="23"/>
    </location>
</feature>